<dbReference type="Proteomes" id="UP001589890">
    <property type="component" value="Unassembled WGS sequence"/>
</dbReference>
<keyword evidence="1" id="KW-0732">Signal</keyword>
<reference evidence="2 3" key="1">
    <citation type="submission" date="2024-09" db="EMBL/GenBank/DDBJ databases">
        <authorList>
            <person name="Sun Q."/>
            <person name="Mori K."/>
        </authorList>
    </citation>
    <scope>NUCLEOTIDE SEQUENCE [LARGE SCALE GENOMIC DNA]</scope>
    <source>
        <strain evidence="2 3">CGMCC 1.15906</strain>
    </source>
</reference>
<gene>
    <name evidence="2" type="ORF">ACFFGN_09085</name>
</gene>
<sequence length="166" mass="18019">MSVWSKFRKASVAALVFGVVSVAGTNQQALAAGCYGSTCDNKGPVSMGCTSDTVKVLGTPAGGVALAYSKACNAYWAYSTSAPNWYDATVYIERSYYDAGTKLYKNVKRLQITFSPGEESEWTNMLGSYGPANEAFRGLVDWNDPSYPGIEATRWHCHKKGCPPWL</sequence>
<organism evidence="2 3">
    <name type="scientific">Kribbella deserti</name>
    <dbReference type="NCBI Taxonomy" id="1926257"/>
    <lineage>
        <taxon>Bacteria</taxon>
        <taxon>Bacillati</taxon>
        <taxon>Actinomycetota</taxon>
        <taxon>Actinomycetes</taxon>
        <taxon>Propionibacteriales</taxon>
        <taxon>Kribbellaceae</taxon>
        <taxon>Kribbella</taxon>
    </lineage>
</organism>
<comment type="caution">
    <text evidence="2">The sequence shown here is derived from an EMBL/GenBank/DDBJ whole genome shotgun (WGS) entry which is preliminary data.</text>
</comment>
<proteinExistence type="predicted"/>
<protein>
    <recommendedName>
        <fullName evidence="4">DUF2690 domain-containing protein</fullName>
    </recommendedName>
</protein>
<name>A0ABV6QJR5_9ACTN</name>
<evidence type="ECO:0000313" key="3">
    <source>
        <dbReference type="Proteomes" id="UP001589890"/>
    </source>
</evidence>
<dbReference type="RefSeq" id="WP_380045212.1">
    <property type="nucleotide sequence ID" value="NZ_JBHLTC010000010.1"/>
</dbReference>
<evidence type="ECO:0000256" key="1">
    <source>
        <dbReference type="SAM" id="SignalP"/>
    </source>
</evidence>
<evidence type="ECO:0000313" key="2">
    <source>
        <dbReference type="EMBL" id="MFC0624216.1"/>
    </source>
</evidence>
<accession>A0ABV6QJR5</accession>
<feature type="signal peptide" evidence="1">
    <location>
        <begin position="1"/>
        <end position="31"/>
    </location>
</feature>
<dbReference type="EMBL" id="JBHLTC010000010">
    <property type="protein sequence ID" value="MFC0624216.1"/>
    <property type="molecule type" value="Genomic_DNA"/>
</dbReference>
<dbReference type="PROSITE" id="PS51257">
    <property type="entry name" value="PROKAR_LIPOPROTEIN"/>
    <property type="match status" value="1"/>
</dbReference>
<keyword evidence="3" id="KW-1185">Reference proteome</keyword>
<evidence type="ECO:0008006" key="4">
    <source>
        <dbReference type="Google" id="ProtNLM"/>
    </source>
</evidence>
<feature type="chain" id="PRO_5045769545" description="DUF2690 domain-containing protein" evidence="1">
    <location>
        <begin position="32"/>
        <end position="166"/>
    </location>
</feature>